<dbReference type="Proteomes" id="UP000189513">
    <property type="component" value="Unassembled WGS sequence"/>
</dbReference>
<dbReference type="OrthoDB" id="771136at2759"/>
<gene>
    <name evidence="7" type="ORF">BON22_4128</name>
    <name evidence="6" type="ORF">CYFA0S_02e02476g</name>
</gene>
<feature type="compositionally biased region" description="Low complexity" evidence="3">
    <location>
        <begin position="435"/>
        <end position="457"/>
    </location>
</feature>
<dbReference type="InterPro" id="IPR021109">
    <property type="entry name" value="Peptidase_aspartic_dom_sf"/>
</dbReference>
<evidence type="ECO:0000256" key="1">
    <source>
        <dbReference type="ARBA" id="ARBA00022729"/>
    </source>
</evidence>
<feature type="signal peptide" evidence="4">
    <location>
        <begin position="1"/>
        <end position="22"/>
    </location>
</feature>
<dbReference type="InterPro" id="IPR033121">
    <property type="entry name" value="PEPTIDASE_A1"/>
</dbReference>
<dbReference type="VEuPathDB" id="FungiDB:BON22_4128"/>
<dbReference type="Pfam" id="PF13928">
    <property type="entry name" value="Flocculin_t3"/>
    <property type="match status" value="1"/>
</dbReference>
<evidence type="ECO:0000313" key="7">
    <source>
        <dbReference type="EMBL" id="ONH66076.1"/>
    </source>
</evidence>
<dbReference type="EMBL" id="MPUK01000008">
    <property type="protein sequence ID" value="ONH66076.1"/>
    <property type="molecule type" value="Genomic_DNA"/>
</dbReference>
<organism evidence="6">
    <name type="scientific">Cyberlindnera fabianii</name>
    <name type="common">Yeast</name>
    <name type="synonym">Hansenula fabianii</name>
    <dbReference type="NCBI Taxonomy" id="36022"/>
    <lineage>
        <taxon>Eukaryota</taxon>
        <taxon>Fungi</taxon>
        <taxon>Dikarya</taxon>
        <taxon>Ascomycota</taxon>
        <taxon>Saccharomycotina</taxon>
        <taxon>Saccharomycetes</taxon>
        <taxon>Phaffomycetales</taxon>
        <taxon>Phaffomycetaceae</taxon>
        <taxon>Cyberlindnera</taxon>
    </lineage>
</organism>
<reference evidence="7" key="3">
    <citation type="submission" date="2017-01" db="EMBL/GenBank/DDBJ databases">
        <authorList>
            <person name="Mah S.A."/>
            <person name="Swanson W.J."/>
            <person name="Moy G.W."/>
            <person name="Vacquier V.D."/>
        </authorList>
    </citation>
    <scope>NUCLEOTIDE SEQUENCE [LARGE SCALE GENOMIC DNA]</scope>
    <source>
        <strain evidence="7">65</strain>
    </source>
</reference>
<dbReference type="AlphaFoldDB" id="A0A061AUY2"/>
<feature type="compositionally biased region" description="Low complexity" evidence="3">
    <location>
        <begin position="394"/>
        <end position="412"/>
    </location>
</feature>
<dbReference type="SUPFAM" id="SSF50630">
    <property type="entry name" value="Acid proteases"/>
    <property type="match status" value="1"/>
</dbReference>
<evidence type="ECO:0000256" key="2">
    <source>
        <dbReference type="ARBA" id="ARBA00023180"/>
    </source>
</evidence>
<dbReference type="Gene3D" id="2.40.70.10">
    <property type="entry name" value="Acid Proteases"/>
    <property type="match status" value="2"/>
</dbReference>
<dbReference type="PROSITE" id="PS51767">
    <property type="entry name" value="PEPTIDASE_A1"/>
    <property type="match status" value="1"/>
</dbReference>
<feature type="region of interest" description="Disordered" evidence="3">
    <location>
        <begin position="381"/>
        <end position="462"/>
    </location>
</feature>
<sequence length="741" mass="77940">MRTTTTTNLLASLAWLATTVIAADLTPVADLFYSRTSDFPLAVELKVGSPQQKLLAQLDTQSRDILLSTEYDAVSSIFDTNSFNFNADSSSSFSTFSGTSWGSDNIGFRGSDATYQDVLFGLRASESVPSVFSLGHPNIYKDDKNSFWDALASQNITKSYSIGFADAPEDAPGVYSAEDAATVSGLIVFGGVAQAYYNSLTILPLASNDDLIGFTLTAVGVQADTESSPKTISAIKHLAVVKTRGIFPSMPKQLVENIVTSLDKDTELTTGTSGLYEVDCDTEFTLLFNFQGAVIRIPSTELLTESDDGSCSLAIIPSDSDEFVIAGGMLTYFYFVVDFENDQISIGQSKFPGANVDPEIETYSGSVSGAKTAAYYSETFSSQLPEPTSDSSLTSEATTDSSTHDSSSADQTVTPSSSESSLTITGYNTYPYTNTSSSSSSSSSSSLASSTSTSTSTVEAPTISGSCINGQLQWTVNIPASIGPFNAFSYEGTGEGYTITNVKLNGRDLTSESGINGAGFSLDTTDINGRSESLTLVYTAIRFDSTTLFSSDGTLAITRPNRKREVLIYELSYTIDTALGYAVTNSDVEETSSVATSTDVTSVLSTTVVTATSCSMGICIEAPITTGVTVATSTVHGTVTSFTTYCPLSTESFTNSTTPIVTPSTVSLSSTFLVTSPFSPSTEVGTTSTPVINPQLEVQSSPALSSSSITAPSILTYSGGAVGSFTSITNLLFVFPLLLLI</sequence>
<evidence type="ECO:0000256" key="4">
    <source>
        <dbReference type="SAM" id="SignalP"/>
    </source>
</evidence>
<dbReference type="InterPro" id="IPR025928">
    <property type="entry name" value="Flocculin_t3_rpt"/>
</dbReference>
<feature type="compositionally biased region" description="Polar residues" evidence="3">
    <location>
        <begin position="381"/>
        <end position="393"/>
    </location>
</feature>
<keyword evidence="2" id="KW-0325">Glycoprotein</keyword>
<feature type="compositionally biased region" description="Polar residues" evidence="3">
    <location>
        <begin position="413"/>
        <end position="434"/>
    </location>
</feature>
<evidence type="ECO:0000313" key="6">
    <source>
        <dbReference type="EMBL" id="CDR38510.1"/>
    </source>
</evidence>
<dbReference type="STRING" id="36022.A0A061AUY2"/>
<keyword evidence="1 4" id="KW-0732">Signal</keyword>
<reference evidence="6" key="1">
    <citation type="journal article" date="2014" name="Genome Announc.">
        <title>Genome sequence of the yeast Cyberlindnera fabianii (Hansenula fabianii).</title>
        <authorList>
            <person name="Freel K.C."/>
            <person name="Sarilar V."/>
            <person name="Neuveglise C."/>
            <person name="Devillers H."/>
            <person name="Friedrich A."/>
            <person name="Schacherer J."/>
        </authorList>
    </citation>
    <scope>NUCLEOTIDE SEQUENCE</scope>
    <source>
        <strain evidence="6">YJS4271</strain>
    </source>
</reference>
<name>A0A061AUY2_CYBFA</name>
<accession>A0A061AUY2</accession>
<evidence type="ECO:0000259" key="5">
    <source>
        <dbReference type="PROSITE" id="PS51767"/>
    </source>
</evidence>
<dbReference type="EMBL" id="LK052887">
    <property type="protein sequence ID" value="CDR38510.1"/>
    <property type="molecule type" value="Genomic_DNA"/>
</dbReference>
<proteinExistence type="predicted"/>
<reference evidence="8" key="2">
    <citation type="journal article" date="2017" name="Genome Announc.">
        <title>Genome sequences of Cyberlindnera fabianii 65, Pichia kudriavzevii 129, and Saccharomyces cerevisiae 131 isolated from fermented masau fruits in Zimbabwe.</title>
        <authorList>
            <person name="van Rijswijck I.M.H."/>
            <person name="Derks M.F.L."/>
            <person name="Abee T."/>
            <person name="de Ridder D."/>
            <person name="Smid E.J."/>
        </authorList>
    </citation>
    <scope>NUCLEOTIDE SEQUENCE [LARGE SCALE GENOMIC DNA]</scope>
    <source>
        <strain evidence="8">65</strain>
    </source>
</reference>
<evidence type="ECO:0000313" key="8">
    <source>
        <dbReference type="Proteomes" id="UP000189513"/>
    </source>
</evidence>
<keyword evidence="8" id="KW-1185">Reference proteome</keyword>
<evidence type="ECO:0000256" key="3">
    <source>
        <dbReference type="SAM" id="MobiDB-lite"/>
    </source>
</evidence>
<feature type="domain" description="Peptidase A1" evidence="5">
    <location>
        <begin position="41"/>
        <end position="347"/>
    </location>
</feature>
<protein>
    <submittedName>
        <fullName evidence="7">Barrierpepsin</fullName>
    </submittedName>
    <submittedName>
        <fullName evidence="6">CYFA0S02e02476g1_1</fullName>
    </submittedName>
</protein>
<feature type="chain" id="PRO_5015026814" evidence="4">
    <location>
        <begin position="23"/>
        <end position="741"/>
    </location>
</feature>